<keyword evidence="2" id="KW-1185">Reference proteome</keyword>
<sequence length="41" mass="4681">MLPLIVKLLPQISKHAVKGVYCYKDAKKKRSKEDQPLTQLA</sequence>
<gene>
    <name evidence="1" type="ORF">SLEP1_g9916</name>
</gene>
<name>A0AAV5ICC2_9ROSI</name>
<accession>A0AAV5ICC2</accession>
<dbReference type="Proteomes" id="UP001054252">
    <property type="component" value="Unassembled WGS sequence"/>
</dbReference>
<dbReference type="AlphaFoldDB" id="A0AAV5ICC2"/>
<evidence type="ECO:0000313" key="1">
    <source>
        <dbReference type="EMBL" id="GKU96710.1"/>
    </source>
</evidence>
<comment type="caution">
    <text evidence="1">The sequence shown here is derived from an EMBL/GenBank/DDBJ whole genome shotgun (WGS) entry which is preliminary data.</text>
</comment>
<protein>
    <submittedName>
        <fullName evidence="1">Uncharacterized protein</fullName>
    </submittedName>
</protein>
<organism evidence="1 2">
    <name type="scientific">Rubroshorea leprosula</name>
    <dbReference type="NCBI Taxonomy" id="152421"/>
    <lineage>
        <taxon>Eukaryota</taxon>
        <taxon>Viridiplantae</taxon>
        <taxon>Streptophyta</taxon>
        <taxon>Embryophyta</taxon>
        <taxon>Tracheophyta</taxon>
        <taxon>Spermatophyta</taxon>
        <taxon>Magnoliopsida</taxon>
        <taxon>eudicotyledons</taxon>
        <taxon>Gunneridae</taxon>
        <taxon>Pentapetalae</taxon>
        <taxon>rosids</taxon>
        <taxon>malvids</taxon>
        <taxon>Malvales</taxon>
        <taxon>Dipterocarpaceae</taxon>
        <taxon>Rubroshorea</taxon>
    </lineage>
</organism>
<proteinExistence type="predicted"/>
<evidence type="ECO:0000313" key="2">
    <source>
        <dbReference type="Proteomes" id="UP001054252"/>
    </source>
</evidence>
<reference evidence="1 2" key="1">
    <citation type="journal article" date="2021" name="Commun. Biol.">
        <title>The genome of Shorea leprosula (Dipterocarpaceae) highlights the ecological relevance of drought in aseasonal tropical rainforests.</title>
        <authorList>
            <person name="Ng K.K.S."/>
            <person name="Kobayashi M.J."/>
            <person name="Fawcett J.A."/>
            <person name="Hatakeyama M."/>
            <person name="Paape T."/>
            <person name="Ng C.H."/>
            <person name="Ang C.C."/>
            <person name="Tnah L.H."/>
            <person name="Lee C.T."/>
            <person name="Nishiyama T."/>
            <person name="Sese J."/>
            <person name="O'Brien M.J."/>
            <person name="Copetti D."/>
            <person name="Mohd Noor M.I."/>
            <person name="Ong R.C."/>
            <person name="Putra M."/>
            <person name="Sireger I.Z."/>
            <person name="Indrioko S."/>
            <person name="Kosugi Y."/>
            <person name="Izuno A."/>
            <person name="Isagi Y."/>
            <person name="Lee S.L."/>
            <person name="Shimizu K.K."/>
        </authorList>
    </citation>
    <scope>NUCLEOTIDE SEQUENCE [LARGE SCALE GENOMIC DNA]</scope>
    <source>
        <strain evidence="1">214</strain>
    </source>
</reference>
<dbReference type="EMBL" id="BPVZ01000010">
    <property type="protein sequence ID" value="GKU96710.1"/>
    <property type="molecule type" value="Genomic_DNA"/>
</dbReference>